<dbReference type="InterPro" id="IPR023827">
    <property type="entry name" value="Peptidase_S8_Asp-AS"/>
</dbReference>
<keyword evidence="4" id="KW-0720">Serine protease</keyword>
<gene>
    <name evidence="8" type="ORF">V1633_10270</name>
</gene>
<evidence type="ECO:0000313" key="9">
    <source>
        <dbReference type="Proteomes" id="UP001332243"/>
    </source>
</evidence>
<dbReference type="InterPro" id="IPR022398">
    <property type="entry name" value="Peptidase_S8_His-AS"/>
</dbReference>
<accession>A0ABU7RQU8</accession>
<sequence length="398" mass="40145">MKAKVVCGSDHHGRWLTRSLALLLLGMATPLVTSDPAAAASCYSRPVPAARATGAHWALRWLDPDRLRQVSTGSGVRVAVLDSGVDASHPQLAKAVDRGWDVVLDEADGRTDCVGHGTAVASLIAARPDGDAALVGVAPAARIVPIRVSEDGSGATSYRDVTPARLAAGIRRAVALDADVIQVSFAVGSNTAALRDAVADAAKRQIVVVAAVGDKTAGATYPAAYPGVVGVGAAESSGHRWTDSGSGPHVDLVAPGVELVAAARIRGHVAVGGTAAAAAMVSGAAALLKARHPKWTATQITNRLLATADGTPGGSRNDGYGYGGVNPYRALTESAETPGRTPEPHPVPAAALNPTRRPGLSTTTRRALGAGASGAGARVVGGGYAGAAAFGRRRRARA</sequence>
<evidence type="ECO:0000313" key="8">
    <source>
        <dbReference type="EMBL" id="MEE6258874.1"/>
    </source>
</evidence>
<dbReference type="InterPro" id="IPR000209">
    <property type="entry name" value="Peptidase_S8/S53_dom"/>
</dbReference>
<dbReference type="InterPro" id="IPR050131">
    <property type="entry name" value="Peptidase_S8_subtilisin-like"/>
</dbReference>
<evidence type="ECO:0000256" key="2">
    <source>
        <dbReference type="ARBA" id="ARBA00022670"/>
    </source>
</evidence>
<evidence type="ECO:0000256" key="1">
    <source>
        <dbReference type="ARBA" id="ARBA00011073"/>
    </source>
</evidence>
<organism evidence="8 9">
    <name type="scientific">Plantactinospora sonchi</name>
    <dbReference type="NCBI Taxonomy" id="1544735"/>
    <lineage>
        <taxon>Bacteria</taxon>
        <taxon>Bacillati</taxon>
        <taxon>Actinomycetota</taxon>
        <taxon>Actinomycetes</taxon>
        <taxon>Micromonosporales</taxon>
        <taxon>Micromonosporaceae</taxon>
        <taxon>Plantactinospora</taxon>
    </lineage>
</organism>
<name>A0ABU7RQU8_9ACTN</name>
<dbReference type="Pfam" id="PF00082">
    <property type="entry name" value="Peptidase_S8"/>
    <property type="match status" value="1"/>
</dbReference>
<keyword evidence="9" id="KW-1185">Reference proteome</keyword>
<dbReference type="InterPro" id="IPR015500">
    <property type="entry name" value="Peptidase_S8_subtilisin-rel"/>
</dbReference>
<evidence type="ECO:0000256" key="3">
    <source>
        <dbReference type="ARBA" id="ARBA00022801"/>
    </source>
</evidence>
<comment type="similarity">
    <text evidence="1 5">Belongs to the peptidase S8 family.</text>
</comment>
<evidence type="ECO:0000256" key="5">
    <source>
        <dbReference type="PROSITE-ProRule" id="PRU01240"/>
    </source>
</evidence>
<dbReference type="InterPro" id="IPR036852">
    <property type="entry name" value="Peptidase_S8/S53_dom_sf"/>
</dbReference>
<comment type="caution">
    <text evidence="8">The sequence shown here is derived from an EMBL/GenBank/DDBJ whole genome shotgun (WGS) entry which is preliminary data.</text>
</comment>
<evidence type="ECO:0000256" key="6">
    <source>
        <dbReference type="SAM" id="MobiDB-lite"/>
    </source>
</evidence>
<dbReference type="PROSITE" id="PS00136">
    <property type="entry name" value="SUBTILASE_ASP"/>
    <property type="match status" value="1"/>
</dbReference>
<evidence type="ECO:0000259" key="7">
    <source>
        <dbReference type="Pfam" id="PF00082"/>
    </source>
</evidence>
<dbReference type="PROSITE" id="PS51892">
    <property type="entry name" value="SUBTILASE"/>
    <property type="match status" value="1"/>
</dbReference>
<dbReference type="SUPFAM" id="SSF52743">
    <property type="entry name" value="Subtilisin-like"/>
    <property type="match status" value="1"/>
</dbReference>
<dbReference type="Proteomes" id="UP001332243">
    <property type="component" value="Unassembled WGS sequence"/>
</dbReference>
<dbReference type="PROSITE" id="PS00137">
    <property type="entry name" value="SUBTILASE_HIS"/>
    <property type="match status" value="1"/>
</dbReference>
<dbReference type="PANTHER" id="PTHR43806">
    <property type="entry name" value="PEPTIDASE S8"/>
    <property type="match status" value="1"/>
</dbReference>
<evidence type="ECO:0000256" key="4">
    <source>
        <dbReference type="ARBA" id="ARBA00022825"/>
    </source>
</evidence>
<feature type="region of interest" description="Disordered" evidence="6">
    <location>
        <begin position="334"/>
        <end position="375"/>
    </location>
</feature>
<feature type="domain" description="Peptidase S8/S53" evidence="7">
    <location>
        <begin position="73"/>
        <end position="323"/>
    </location>
</feature>
<proteinExistence type="inferred from homology"/>
<dbReference type="PRINTS" id="PR00723">
    <property type="entry name" value="SUBTILISIN"/>
</dbReference>
<keyword evidence="2" id="KW-0645">Protease</keyword>
<keyword evidence="3" id="KW-0378">Hydrolase</keyword>
<reference evidence="8 9" key="1">
    <citation type="submission" date="2024-01" db="EMBL/GenBank/DDBJ databases">
        <title>Genome insights into Plantactinospora sonchi sp. nov.</title>
        <authorList>
            <person name="Wang L."/>
        </authorList>
    </citation>
    <scope>NUCLEOTIDE SEQUENCE [LARGE SCALE GENOMIC DNA]</scope>
    <source>
        <strain evidence="8 9">NEAU-QY2</strain>
    </source>
</reference>
<dbReference type="RefSeq" id="WP_331213996.1">
    <property type="nucleotide sequence ID" value="NZ_JAZGQK010000007.1"/>
</dbReference>
<dbReference type="Gene3D" id="3.40.50.200">
    <property type="entry name" value="Peptidase S8/S53 domain"/>
    <property type="match status" value="1"/>
</dbReference>
<protein>
    <submittedName>
        <fullName evidence="8">S8 family serine peptidase</fullName>
    </submittedName>
</protein>
<dbReference type="EMBL" id="JAZGQK010000007">
    <property type="protein sequence ID" value="MEE6258874.1"/>
    <property type="molecule type" value="Genomic_DNA"/>
</dbReference>
<dbReference type="PANTHER" id="PTHR43806:SF11">
    <property type="entry name" value="CEREVISIN-RELATED"/>
    <property type="match status" value="1"/>
</dbReference>
<comment type="caution">
    <text evidence="5">Lacks conserved residue(s) required for the propagation of feature annotation.</text>
</comment>